<accession>A0A9W8PV60</accession>
<sequence>MHVANALRRGSASSVHWRIEGFSGDSYNALYVSYLAVNAHAQSLPYHFLCVLDNEDEDLKMLFAASYPTTSETTVHESTIEDIARRTSSHLEAWAKHRDVPSLLESITMGSRFHVDSNNNCGETGIWLCPNNELERRYLALPRLQQLWEPLSLDMPPILQLEDLRSIRRLHDSVSVVLLPDGRQAVFKGAVRVVARMYHELRELLRLPSHPNVIAKPSYIVTRQTRNRTKPIVCGFILPYHSGGSLVDRLKCNTSDGSLALSLETKVKWIFQLASALLHIHNCEEGFYSDLRLDNIVITEENDLVLVDLEQCGSARRWLHPEAWPDPPRDEQRLTWAESPINPAHMPRGIFYSNPPSGYFKPFTRATDAERQMMENYSLAKVMWCIFEEQTNEKVLLDLFAEGEGNAKPGSPQQSGVCVFPNFHKTPWRMRYWIWLCTRVSAEWGAAACKCSVEGSPVCGMTGSRIQEGKEVGPGLLETWKYLQATFIAEHRRAH</sequence>
<evidence type="ECO:0000313" key="1">
    <source>
        <dbReference type="EMBL" id="KAJ4017868.1"/>
    </source>
</evidence>
<proteinExistence type="predicted"/>
<evidence type="ECO:0000313" key="2">
    <source>
        <dbReference type="Proteomes" id="UP001152130"/>
    </source>
</evidence>
<reference evidence="1" key="1">
    <citation type="submission" date="2022-10" db="EMBL/GenBank/DDBJ databases">
        <title>Fusarium specimens isolated from Avocado Roots.</title>
        <authorList>
            <person name="Stajich J."/>
            <person name="Roper C."/>
            <person name="Heimlech-Rivalta G."/>
        </authorList>
    </citation>
    <scope>NUCLEOTIDE SEQUENCE</scope>
    <source>
        <strain evidence="1">CF00143</strain>
    </source>
</reference>
<dbReference type="OrthoDB" id="4062651at2759"/>
<comment type="caution">
    <text evidence="1">The sequence shown here is derived from an EMBL/GenBank/DDBJ whole genome shotgun (WGS) entry which is preliminary data.</text>
</comment>
<dbReference type="AlphaFoldDB" id="A0A9W8PV60"/>
<organism evidence="1 2">
    <name type="scientific">Fusarium irregulare</name>
    <dbReference type="NCBI Taxonomy" id="2494466"/>
    <lineage>
        <taxon>Eukaryota</taxon>
        <taxon>Fungi</taxon>
        <taxon>Dikarya</taxon>
        <taxon>Ascomycota</taxon>
        <taxon>Pezizomycotina</taxon>
        <taxon>Sordariomycetes</taxon>
        <taxon>Hypocreomycetidae</taxon>
        <taxon>Hypocreales</taxon>
        <taxon>Nectriaceae</taxon>
        <taxon>Fusarium</taxon>
        <taxon>Fusarium incarnatum-equiseti species complex</taxon>
    </lineage>
</organism>
<name>A0A9W8PV60_9HYPO</name>
<dbReference type="Proteomes" id="UP001152130">
    <property type="component" value="Unassembled WGS sequence"/>
</dbReference>
<keyword evidence="2" id="KW-1185">Reference proteome</keyword>
<protein>
    <recommendedName>
        <fullName evidence="3">Protein kinase domain-containing protein</fullName>
    </recommendedName>
</protein>
<evidence type="ECO:0008006" key="3">
    <source>
        <dbReference type="Google" id="ProtNLM"/>
    </source>
</evidence>
<dbReference type="InterPro" id="IPR011009">
    <property type="entry name" value="Kinase-like_dom_sf"/>
</dbReference>
<dbReference type="Gene3D" id="1.10.510.10">
    <property type="entry name" value="Transferase(Phosphotransferase) domain 1"/>
    <property type="match status" value="1"/>
</dbReference>
<dbReference type="EMBL" id="JAPDHF010000005">
    <property type="protein sequence ID" value="KAJ4017868.1"/>
    <property type="molecule type" value="Genomic_DNA"/>
</dbReference>
<dbReference type="SUPFAM" id="SSF56112">
    <property type="entry name" value="Protein kinase-like (PK-like)"/>
    <property type="match status" value="1"/>
</dbReference>
<gene>
    <name evidence="1" type="ORF">NW766_003939</name>
</gene>